<protein>
    <recommendedName>
        <fullName evidence="1">DUF7392 domain-containing protein</fullName>
    </recommendedName>
</protein>
<evidence type="ECO:0000313" key="3">
    <source>
        <dbReference type="Proteomes" id="UP000327013"/>
    </source>
</evidence>
<evidence type="ECO:0000259" key="1">
    <source>
        <dbReference type="Pfam" id="PF24118"/>
    </source>
</evidence>
<dbReference type="EMBL" id="CM017321">
    <property type="protein sequence ID" value="KAE7996150.1"/>
    <property type="molecule type" value="Genomic_DNA"/>
</dbReference>
<sequence>MACYMPFNSRNLDICFFIFRPTVVLVDEFVDSLKHFSLCTETLGCVQNSILKSIHGNLIIWYGAWLKRSCENKELLTASLISMLSNMSSMAILVEHSFFDAYAGESKDGSSAARFYTGDTVSMIAAIASTGDIDDLSYACLSLFKSRFLKMVGATAGVCLRCQSKPRVACLYVWKSLQFCYTWIINSDQRRSMLPYFDRFSLDIKYDIYRVVYVSGDIVMNFQAPSPPSMLGNGESKEGQVM</sequence>
<reference evidence="2 3" key="1">
    <citation type="submission" date="2019-06" db="EMBL/GenBank/DDBJ databases">
        <title>A chromosomal-level reference genome of Carpinus fangiana (Coryloideae, Betulaceae).</title>
        <authorList>
            <person name="Yang X."/>
            <person name="Wang Z."/>
            <person name="Zhang L."/>
            <person name="Hao G."/>
            <person name="Liu J."/>
            <person name="Yang Y."/>
        </authorList>
    </citation>
    <scope>NUCLEOTIDE SEQUENCE [LARGE SCALE GENOMIC DNA]</scope>
    <source>
        <strain evidence="2">Cfa_2016G</strain>
        <tissue evidence="2">Leaf</tissue>
    </source>
</reference>
<feature type="domain" description="DUF7392" evidence="1">
    <location>
        <begin position="97"/>
        <end position="209"/>
    </location>
</feature>
<organism evidence="2 3">
    <name type="scientific">Carpinus fangiana</name>
    <dbReference type="NCBI Taxonomy" id="176857"/>
    <lineage>
        <taxon>Eukaryota</taxon>
        <taxon>Viridiplantae</taxon>
        <taxon>Streptophyta</taxon>
        <taxon>Embryophyta</taxon>
        <taxon>Tracheophyta</taxon>
        <taxon>Spermatophyta</taxon>
        <taxon>Magnoliopsida</taxon>
        <taxon>eudicotyledons</taxon>
        <taxon>Gunneridae</taxon>
        <taxon>Pentapetalae</taxon>
        <taxon>rosids</taxon>
        <taxon>fabids</taxon>
        <taxon>Fagales</taxon>
        <taxon>Betulaceae</taxon>
        <taxon>Carpinus</taxon>
    </lineage>
</organism>
<dbReference type="PANTHER" id="PTHR38226">
    <property type="entry name" value="(WILD MALAYSIAN BANANA) HYPOTHETICAL PROTEIN"/>
    <property type="match status" value="1"/>
</dbReference>
<dbReference type="PANTHER" id="PTHR38226:SF3">
    <property type="entry name" value="(WILD MALAYSIAN BANANA) HYPOTHETICAL PROTEIN"/>
    <property type="match status" value="1"/>
</dbReference>
<dbReference type="OrthoDB" id="1848500at2759"/>
<dbReference type="Proteomes" id="UP000327013">
    <property type="component" value="Chromosome 1"/>
</dbReference>
<dbReference type="Pfam" id="PF24118">
    <property type="entry name" value="DUF7392"/>
    <property type="match status" value="1"/>
</dbReference>
<proteinExistence type="predicted"/>
<accession>A0A5N6QD57</accession>
<evidence type="ECO:0000313" key="2">
    <source>
        <dbReference type="EMBL" id="KAE7996150.1"/>
    </source>
</evidence>
<dbReference type="AlphaFoldDB" id="A0A5N6QD57"/>
<keyword evidence="3" id="KW-1185">Reference proteome</keyword>
<gene>
    <name evidence="2" type="ORF">FH972_000897</name>
</gene>
<name>A0A5N6QD57_9ROSI</name>
<dbReference type="InterPro" id="IPR055816">
    <property type="entry name" value="DUF7392"/>
</dbReference>